<name>A0ABR8WVV6_9MICO</name>
<proteinExistence type="predicted"/>
<protein>
    <submittedName>
        <fullName evidence="1">Uncharacterized protein</fullName>
    </submittedName>
</protein>
<organism evidence="1 2">
    <name type="scientific">Brevibacterium gallinarum</name>
    <dbReference type="NCBI Taxonomy" id="2762220"/>
    <lineage>
        <taxon>Bacteria</taxon>
        <taxon>Bacillati</taxon>
        <taxon>Actinomycetota</taxon>
        <taxon>Actinomycetes</taxon>
        <taxon>Micrococcales</taxon>
        <taxon>Brevibacteriaceae</taxon>
        <taxon>Brevibacterium</taxon>
    </lineage>
</organism>
<sequence>MIRLAVLGMVGTSTTDPDSAEPPRAHALPGAADAITRLRSAGIAVALMTDLPADVAEPMLDSLRWNVSPEGFVDALITPEVASAIEEAAAPDDPVAAAAPEVAAAMAQTLVDDPHEVLVAGATVPEVRAGQAAGAGLLAGVLTGDETQDSEGEELRVAPGVHILDSIAELPDLLSTAPEIAPGHTPEA</sequence>
<dbReference type="RefSeq" id="WP_191726612.1">
    <property type="nucleotide sequence ID" value="NZ_JACSPY010000010.1"/>
</dbReference>
<accession>A0ABR8WVV6</accession>
<dbReference type="EMBL" id="JACSPY010000010">
    <property type="protein sequence ID" value="MBD8021214.1"/>
    <property type="molecule type" value="Genomic_DNA"/>
</dbReference>
<dbReference type="InterPro" id="IPR023214">
    <property type="entry name" value="HAD_sf"/>
</dbReference>
<evidence type="ECO:0000313" key="1">
    <source>
        <dbReference type="EMBL" id="MBD8021214.1"/>
    </source>
</evidence>
<dbReference type="InterPro" id="IPR036412">
    <property type="entry name" value="HAD-like_sf"/>
</dbReference>
<keyword evidence="2" id="KW-1185">Reference proteome</keyword>
<reference evidence="1 2" key="1">
    <citation type="submission" date="2020-08" db="EMBL/GenBank/DDBJ databases">
        <title>A Genomic Blueprint of the Chicken Gut Microbiome.</title>
        <authorList>
            <person name="Gilroy R."/>
            <person name="Ravi A."/>
            <person name="Getino M."/>
            <person name="Pursley I."/>
            <person name="Horton D.L."/>
            <person name="Alikhan N.-F."/>
            <person name="Baker D."/>
            <person name="Gharbi K."/>
            <person name="Hall N."/>
            <person name="Watson M."/>
            <person name="Adriaenssens E.M."/>
            <person name="Foster-Nyarko E."/>
            <person name="Jarju S."/>
            <person name="Secka A."/>
            <person name="Antonio M."/>
            <person name="Oren A."/>
            <person name="Chaudhuri R."/>
            <person name="La Ragione R.M."/>
            <person name="Hildebrand F."/>
            <person name="Pallen M.J."/>
        </authorList>
    </citation>
    <scope>NUCLEOTIDE SEQUENCE [LARGE SCALE GENOMIC DNA]</scope>
    <source>
        <strain evidence="1 2">Re57</strain>
    </source>
</reference>
<dbReference type="Gene3D" id="3.40.50.1000">
    <property type="entry name" value="HAD superfamily/HAD-like"/>
    <property type="match status" value="1"/>
</dbReference>
<evidence type="ECO:0000313" key="2">
    <source>
        <dbReference type="Proteomes" id="UP000651517"/>
    </source>
</evidence>
<comment type="caution">
    <text evidence="1">The sequence shown here is derived from an EMBL/GenBank/DDBJ whole genome shotgun (WGS) entry which is preliminary data.</text>
</comment>
<gene>
    <name evidence="1" type="ORF">H9634_10530</name>
</gene>
<dbReference type="Proteomes" id="UP000651517">
    <property type="component" value="Unassembled WGS sequence"/>
</dbReference>
<dbReference type="SUPFAM" id="SSF56784">
    <property type="entry name" value="HAD-like"/>
    <property type="match status" value="1"/>
</dbReference>